<accession>A0A7W8FSU0</accession>
<proteinExistence type="predicted"/>
<protein>
    <submittedName>
        <fullName evidence="6">Protein-S-isoprenylcysteine O-methyltransferase Ste14</fullName>
    </submittedName>
</protein>
<keyword evidence="7" id="KW-1185">Reference proteome</keyword>
<dbReference type="PANTHER" id="PTHR12714:SF9">
    <property type="entry name" value="PROTEIN-S-ISOPRENYLCYSTEINE O-METHYLTRANSFERASE"/>
    <property type="match status" value="1"/>
</dbReference>
<feature type="transmembrane region" description="Helical" evidence="5">
    <location>
        <begin position="6"/>
        <end position="24"/>
    </location>
</feature>
<dbReference type="PANTHER" id="PTHR12714">
    <property type="entry name" value="PROTEIN-S ISOPRENYLCYSTEINE O-METHYLTRANSFERASE"/>
    <property type="match status" value="1"/>
</dbReference>
<evidence type="ECO:0000313" key="6">
    <source>
        <dbReference type="EMBL" id="MBB5180338.1"/>
    </source>
</evidence>
<gene>
    <name evidence="6" type="ORF">HNQ44_001766</name>
</gene>
<sequence length="184" mass="20937">MTFIDWIFVAVSLVWIGEFVFFRNRSAGASDPLEKRSFFLIFTALAGTIGLAMLLQELQGAGFAEWMKGTGALFFAAGVFLRMWGIVHLKNQFTRYVTVREGDQIVSTGPYRRLRHPLYTGLFFITLGMALYFTSIIAAVVGGAAVAWALVKRMDYEEALLVEKFGEDYTQWMKQRARLIPYLY</sequence>
<dbReference type="GO" id="GO:0004671">
    <property type="term" value="F:protein C-terminal S-isoprenylcysteine carboxyl O-methyltransferase activity"/>
    <property type="evidence" value="ECO:0007669"/>
    <property type="project" value="InterPro"/>
</dbReference>
<dbReference type="EMBL" id="JACHHE010000004">
    <property type="protein sequence ID" value="MBB5180338.1"/>
    <property type="molecule type" value="Genomic_DNA"/>
</dbReference>
<comment type="subcellular location">
    <subcellularLocation>
        <location evidence="1">Membrane</location>
        <topology evidence="1">Multi-pass membrane protein</topology>
    </subcellularLocation>
</comment>
<evidence type="ECO:0000256" key="5">
    <source>
        <dbReference type="SAM" id="Phobius"/>
    </source>
</evidence>
<dbReference type="GO" id="GO:0016020">
    <property type="term" value="C:membrane"/>
    <property type="evidence" value="ECO:0007669"/>
    <property type="project" value="UniProtKB-SubCell"/>
</dbReference>
<keyword evidence="3 5" id="KW-1133">Transmembrane helix</keyword>
<feature type="transmembrane region" description="Helical" evidence="5">
    <location>
        <begin position="122"/>
        <end position="151"/>
    </location>
</feature>
<evidence type="ECO:0000313" key="7">
    <source>
        <dbReference type="Proteomes" id="UP000525923"/>
    </source>
</evidence>
<dbReference type="OrthoDB" id="5471300at2"/>
<feature type="transmembrane region" description="Helical" evidence="5">
    <location>
        <begin position="66"/>
        <end position="85"/>
    </location>
</feature>
<dbReference type="RefSeq" id="WP_135502104.1">
    <property type="nucleotide sequence ID" value="NZ_JACHHE010000004.1"/>
</dbReference>
<organism evidence="6 7">
    <name type="scientific">Planococcus koreensis</name>
    <dbReference type="NCBI Taxonomy" id="112331"/>
    <lineage>
        <taxon>Bacteria</taxon>
        <taxon>Bacillati</taxon>
        <taxon>Bacillota</taxon>
        <taxon>Bacilli</taxon>
        <taxon>Bacillales</taxon>
        <taxon>Caryophanaceae</taxon>
        <taxon>Planococcus</taxon>
    </lineage>
</organism>
<keyword evidence="6" id="KW-0489">Methyltransferase</keyword>
<feature type="transmembrane region" description="Helical" evidence="5">
    <location>
        <begin position="36"/>
        <end position="54"/>
    </location>
</feature>
<dbReference type="InterPro" id="IPR007269">
    <property type="entry name" value="ICMT_MeTrfase"/>
</dbReference>
<evidence type="ECO:0000256" key="2">
    <source>
        <dbReference type="ARBA" id="ARBA00022692"/>
    </source>
</evidence>
<comment type="caution">
    <text evidence="6">The sequence shown here is derived from an EMBL/GenBank/DDBJ whole genome shotgun (WGS) entry which is preliminary data.</text>
</comment>
<name>A0A7W8FSU0_9BACL</name>
<keyword evidence="6" id="KW-0808">Transferase</keyword>
<dbReference type="Gene3D" id="1.20.120.1630">
    <property type="match status" value="1"/>
</dbReference>
<dbReference type="GO" id="GO:0032259">
    <property type="term" value="P:methylation"/>
    <property type="evidence" value="ECO:0007669"/>
    <property type="project" value="UniProtKB-KW"/>
</dbReference>
<dbReference type="AlphaFoldDB" id="A0A7W8FSU0"/>
<keyword evidence="4 5" id="KW-0472">Membrane</keyword>
<dbReference type="Pfam" id="PF04140">
    <property type="entry name" value="ICMT"/>
    <property type="match status" value="1"/>
</dbReference>
<dbReference type="Proteomes" id="UP000525923">
    <property type="component" value="Unassembled WGS sequence"/>
</dbReference>
<evidence type="ECO:0000256" key="1">
    <source>
        <dbReference type="ARBA" id="ARBA00004141"/>
    </source>
</evidence>
<evidence type="ECO:0000256" key="3">
    <source>
        <dbReference type="ARBA" id="ARBA00022989"/>
    </source>
</evidence>
<reference evidence="6 7" key="1">
    <citation type="submission" date="2020-08" db="EMBL/GenBank/DDBJ databases">
        <title>Genomic Encyclopedia of Type Strains, Phase IV (KMG-IV): sequencing the most valuable type-strain genomes for metagenomic binning, comparative biology and taxonomic classification.</title>
        <authorList>
            <person name="Goeker M."/>
        </authorList>
    </citation>
    <scope>NUCLEOTIDE SEQUENCE [LARGE SCALE GENOMIC DNA]</scope>
    <source>
        <strain evidence="6 7">DSM 15895</strain>
    </source>
</reference>
<keyword evidence="2 5" id="KW-0812">Transmembrane</keyword>
<evidence type="ECO:0000256" key="4">
    <source>
        <dbReference type="ARBA" id="ARBA00023136"/>
    </source>
</evidence>